<dbReference type="EMBL" id="FNYS01000002">
    <property type="protein sequence ID" value="SEI62102.1"/>
    <property type="molecule type" value="Genomic_DNA"/>
</dbReference>
<evidence type="ECO:0000259" key="2">
    <source>
        <dbReference type="Pfam" id="PF12702"/>
    </source>
</evidence>
<evidence type="ECO:0000256" key="1">
    <source>
        <dbReference type="SAM" id="SignalP"/>
    </source>
</evidence>
<feature type="domain" description="Lipocalin-like" evidence="2">
    <location>
        <begin position="54"/>
        <end position="146"/>
    </location>
</feature>
<evidence type="ECO:0000313" key="4">
    <source>
        <dbReference type="Proteomes" id="UP000183077"/>
    </source>
</evidence>
<sequence>MIYTAMKLTKMTLAIAFMAIAFASCKQQPEAPVTEETTTTEVVEETAAPVAVDTKVLVGSWTQPNPINDKEVQGFELKEDGTATSINMATLKTNKWWVDGDKLFLEQESIGNGTSAVDTVSYQFEVVDGTTLNLVNGESKDSFTKK</sequence>
<protein>
    <submittedName>
        <fullName evidence="3">Lipocalin-like</fullName>
    </submittedName>
</protein>
<organism evidence="3 4">
    <name type="scientific">Myroides marinus</name>
    <dbReference type="NCBI Taxonomy" id="703342"/>
    <lineage>
        <taxon>Bacteria</taxon>
        <taxon>Pseudomonadati</taxon>
        <taxon>Bacteroidota</taxon>
        <taxon>Flavobacteriia</taxon>
        <taxon>Flavobacteriales</taxon>
        <taxon>Flavobacteriaceae</taxon>
        <taxon>Myroides</taxon>
    </lineage>
</organism>
<dbReference type="Proteomes" id="UP000183077">
    <property type="component" value="Unassembled WGS sequence"/>
</dbReference>
<dbReference type="InterPro" id="IPR024311">
    <property type="entry name" value="Lipocalin-like"/>
</dbReference>
<feature type="chain" id="PRO_5010300154" evidence="1">
    <location>
        <begin position="24"/>
        <end position="146"/>
    </location>
</feature>
<dbReference type="PROSITE" id="PS51257">
    <property type="entry name" value="PROKAR_LIPOPROTEIN"/>
    <property type="match status" value="1"/>
</dbReference>
<accession>A0A1H6SF91</accession>
<dbReference type="AlphaFoldDB" id="A0A1H6SF91"/>
<evidence type="ECO:0000313" key="3">
    <source>
        <dbReference type="EMBL" id="SEI62102.1"/>
    </source>
</evidence>
<keyword evidence="1" id="KW-0732">Signal</keyword>
<name>A0A1H6SF91_9FLAO</name>
<proteinExistence type="predicted"/>
<feature type="signal peptide" evidence="1">
    <location>
        <begin position="1"/>
        <end position="23"/>
    </location>
</feature>
<reference evidence="3 4" key="1">
    <citation type="submission" date="2016-10" db="EMBL/GenBank/DDBJ databases">
        <authorList>
            <person name="de Groot N.N."/>
        </authorList>
    </citation>
    <scope>NUCLEOTIDE SEQUENCE [LARGE SCALE GENOMIC DNA]</scope>
    <source>
        <strain evidence="3 4">DSM 23048</strain>
    </source>
</reference>
<dbReference type="Pfam" id="PF12702">
    <property type="entry name" value="Lipocalin_3"/>
    <property type="match status" value="1"/>
</dbReference>
<gene>
    <name evidence="3" type="ORF">SAMN04488018_102285</name>
</gene>
<dbReference type="Gene3D" id="2.40.128.280">
    <property type="match status" value="1"/>
</dbReference>